<evidence type="ECO:0000256" key="4">
    <source>
        <dbReference type="ARBA" id="ARBA00023163"/>
    </source>
</evidence>
<reference evidence="8 9" key="1">
    <citation type="journal article" date="2013" name="Fungal Biol.">
        <title>Analysis of microsatellite markers in the genome of the plant pathogen Ceratocystis fimbriata.</title>
        <authorList>
            <person name="Simpson M.C."/>
            <person name="Wilken P.M."/>
            <person name="Coetzee M.P."/>
            <person name="Wingfield M.J."/>
            <person name="Wingfield B.D."/>
        </authorList>
    </citation>
    <scope>NUCLEOTIDE SEQUENCE [LARGE SCALE GENOMIC DNA]</scope>
    <source>
        <strain evidence="8 9">CBS 114723</strain>
    </source>
</reference>
<evidence type="ECO:0000259" key="7">
    <source>
        <dbReference type="PROSITE" id="PS00463"/>
    </source>
</evidence>
<feature type="compositionally biased region" description="Low complexity" evidence="6">
    <location>
        <begin position="627"/>
        <end position="654"/>
    </location>
</feature>
<evidence type="ECO:0000256" key="3">
    <source>
        <dbReference type="ARBA" id="ARBA00023125"/>
    </source>
</evidence>
<feature type="compositionally biased region" description="Low complexity" evidence="6">
    <location>
        <begin position="131"/>
        <end position="143"/>
    </location>
</feature>
<dbReference type="EMBL" id="APWK03000140">
    <property type="protein sequence ID" value="PHH50237.1"/>
    <property type="molecule type" value="Genomic_DNA"/>
</dbReference>
<dbReference type="SUPFAM" id="SSF57701">
    <property type="entry name" value="Zn2/Cys6 DNA-binding domain"/>
    <property type="match status" value="1"/>
</dbReference>
<dbReference type="InterPro" id="IPR036864">
    <property type="entry name" value="Zn2-C6_fun-type_DNA-bd_sf"/>
</dbReference>
<dbReference type="InterPro" id="IPR051089">
    <property type="entry name" value="prtT"/>
</dbReference>
<feature type="region of interest" description="Disordered" evidence="6">
    <location>
        <begin position="627"/>
        <end position="675"/>
    </location>
</feature>
<keyword evidence="9" id="KW-1185">Reference proteome</keyword>
<evidence type="ECO:0000256" key="2">
    <source>
        <dbReference type="ARBA" id="ARBA00023015"/>
    </source>
</evidence>
<protein>
    <recommendedName>
        <fullName evidence="7">Zn(2)-C6 fungal-type domain-containing protein</fullName>
    </recommendedName>
</protein>
<keyword evidence="3" id="KW-0238">DNA-binding</keyword>
<dbReference type="AlphaFoldDB" id="A0A2C5WW46"/>
<dbReference type="PROSITE" id="PS00463">
    <property type="entry name" value="ZN2_CY6_FUNGAL_1"/>
    <property type="match status" value="1"/>
</dbReference>
<dbReference type="Proteomes" id="UP000222788">
    <property type="component" value="Unassembled WGS sequence"/>
</dbReference>
<dbReference type="PANTHER" id="PTHR31845:SF10">
    <property type="entry name" value="ZN(II)2CYS6 TRANSCRIPTION FACTOR (EUROFUNG)"/>
    <property type="match status" value="1"/>
</dbReference>
<keyword evidence="2" id="KW-0805">Transcription regulation</keyword>
<feature type="domain" description="Zn(2)-C6 fungal-type" evidence="7">
    <location>
        <begin position="18"/>
        <end position="51"/>
    </location>
</feature>
<feature type="compositionally biased region" description="Low complexity" evidence="6">
    <location>
        <begin position="150"/>
        <end position="165"/>
    </location>
</feature>
<dbReference type="GO" id="GO:0000981">
    <property type="term" value="F:DNA-binding transcription factor activity, RNA polymerase II-specific"/>
    <property type="evidence" value="ECO:0007669"/>
    <property type="project" value="InterPro"/>
</dbReference>
<dbReference type="InterPro" id="IPR001138">
    <property type="entry name" value="Zn2Cys6_DnaBD"/>
</dbReference>
<dbReference type="CDD" id="cd00067">
    <property type="entry name" value="GAL4"/>
    <property type="match status" value="1"/>
</dbReference>
<reference evidence="8 9" key="2">
    <citation type="journal article" date="2013" name="IMA Fungus">
        <title>IMA Genome-F 1: Ceratocystis fimbriata: Draft nuclear genome sequence for the plant pathogen, Ceratocystis fimbriata.</title>
        <authorList>
            <person name="Wilken P.M."/>
            <person name="Steenkamp E.T."/>
            <person name="Wingfield M.J."/>
            <person name="de Beer Z.W."/>
            <person name="Wingfield B.D."/>
        </authorList>
    </citation>
    <scope>NUCLEOTIDE SEQUENCE [LARGE SCALE GENOMIC DNA]</scope>
    <source>
        <strain evidence="8 9">CBS 114723</strain>
    </source>
</reference>
<evidence type="ECO:0000256" key="5">
    <source>
        <dbReference type="ARBA" id="ARBA00023242"/>
    </source>
</evidence>
<dbReference type="CDD" id="cd12148">
    <property type="entry name" value="fungal_TF_MHR"/>
    <property type="match status" value="1"/>
</dbReference>
<dbReference type="GO" id="GO:0005634">
    <property type="term" value="C:nucleus"/>
    <property type="evidence" value="ECO:0007669"/>
    <property type="project" value="UniProtKB-SubCell"/>
</dbReference>
<dbReference type="Gene3D" id="4.10.240.10">
    <property type="entry name" value="Zn(2)-C6 fungal-type DNA-binding domain"/>
    <property type="match status" value="1"/>
</dbReference>
<comment type="subcellular location">
    <subcellularLocation>
        <location evidence="1">Nucleus</location>
    </subcellularLocation>
</comment>
<keyword evidence="5" id="KW-0539">Nucleus</keyword>
<name>A0A2C5WW46_9PEZI</name>
<dbReference type="OrthoDB" id="5217604at2759"/>
<organism evidence="8 9">
    <name type="scientific">Ceratocystis fimbriata CBS 114723</name>
    <dbReference type="NCBI Taxonomy" id="1035309"/>
    <lineage>
        <taxon>Eukaryota</taxon>
        <taxon>Fungi</taxon>
        <taxon>Dikarya</taxon>
        <taxon>Ascomycota</taxon>
        <taxon>Pezizomycotina</taxon>
        <taxon>Sordariomycetes</taxon>
        <taxon>Hypocreomycetidae</taxon>
        <taxon>Microascales</taxon>
        <taxon>Ceratocystidaceae</taxon>
        <taxon>Ceratocystis</taxon>
    </lineage>
</organism>
<evidence type="ECO:0000256" key="6">
    <source>
        <dbReference type="SAM" id="MobiDB-lite"/>
    </source>
</evidence>
<comment type="caution">
    <text evidence="8">The sequence shown here is derived from an EMBL/GenBank/DDBJ whole genome shotgun (WGS) entry which is preliminary data.</text>
</comment>
<keyword evidence="4" id="KW-0804">Transcription</keyword>
<dbReference type="GO" id="GO:0008270">
    <property type="term" value="F:zinc ion binding"/>
    <property type="evidence" value="ECO:0007669"/>
    <property type="project" value="InterPro"/>
</dbReference>
<feature type="compositionally biased region" description="Low complexity" evidence="6">
    <location>
        <begin position="661"/>
        <end position="675"/>
    </location>
</feature>
<proteinExistence type="predicted"/>
<gene>
    <name evidence="8" type="ORF">CFIMG_005874RA</name>
</gene>
<accession>A0A2C5WW46</accession>
<evidence type="ECO:0000256" key="1">
    <source>
        <dbReference type="ARBA" id="ARBA00004123"/>
    </source>
</evidence>
<dbReference type="PANTHER" id="PTHR31845">
    <property type="entry name" value="FINGER DOMAIN PROTEIN, PUTATIVE-RELATED"/>
    <property type="match status" value="1"/>
</dbReference>
<evidence type="ECO:0000313" key="9">
    <source>
        <dbReference type="Proteomes" id="UP000222788"/>
    </source>
</evidence>
<evidence type="ECO:0000313" key="8">
    <source>
        <dbReference type="EMBL" id="PHH50237.1"/>
    </source>
</evidence>
<dbReference type="GO" id="GO:0000976">
    <property type="term" value="F:transcription cis-regulatory region binding"/>
    <property type="evidence" value="ECO:0007669"/>
    <property type="project" value="TreeGrafter"/>
</dbReference>
<dbReference type="STRING" id="1035309.A0A2C5WW46"/>
<sequence length="729" mass="79903">MAPSSSRRAESPPRRLRACVPCTKAKAKCNFKSENQSRHLCDRCHHLGIECTAKTTKGIRKPRQLKPLASRVASLEQIIDNLTTRLASAEDSSHDYAPLNSAGPARHPSVNTPESVSGSSDGGNDGRITPSAASASIVSTTTTRPPSSKGSIASNPSSSLSAGNSVRAGGSNGNIGTSVMGSAICTSNDNTSPPFRLNWDQVNLAVMEFKARYTPAFPFVVVDEKPIEQLLADSPFLVRAIIFITVPFTPAMLKAIRKDLMTYLAMRSLVEASVSLDVLQGMLILIAWGPIRLAPTQIHQMMNLSVAHARSLGIVMPRVSQNNWHTTSKGPEDPRQASIAQNTTTLTMAQQRAYLGTFYLSEISSCRGGYQPLLNGSPLDVHAATRLLASDTQSDFMVEKIVSIAEVTNKTAAIFGIPYARDRKPTYAAVVECRSQPLRAQLDKIAQGVAPDHPNFSHFRMHYTYALVRLYEPATFITDAVQRTTPSICHLQALGDCLVALKDFFAAFVSIEPHAATGGFQTYATLATLEQVSLAACVAVRILLLELEGWDLALARLQLDFSRIMESLLQLLRRADMARLQLEARFAGVRREDGSVPAEDFGSLERYVKNLHLLRVWYERRSAAPEVAAVPPVPQTQATQRQPRQQTYQNQQHQQQHHQMQHPTQAHVQASQQVQQAQAQAQAQAQVQQQQDQQQHSTSGNVLGGFELDLSGDWPVIMMGEWALDTSFL</sequence>
<feature type="region of interest" description="Disordered" evidence="6">
    <location>
        <begin position="90"/>
        <end position="166"/>
    </location>
</feature>